<comment type="caution">
    <text evidence="1">The sequence shown here is derived from an EMBL/GenBank/DDBJ whole genome shotgun (WGS) entry which is preliminary data.</text>
</comment>
<evidence type="ECO:0000313" key="2">
    <source>
        <dbReference type="Proteomes" id="UP000266673"/>
    </source>
</evidence>
<protein>
    <submittedName>
        <fullName evidence="1">Uncharacterized protein</fullName>
    </submittedName>
</protein>
<name>A0A397UF59_9GLOM</name>
<organism evidence="1 2">
    <name type="scientific">Gigaspora rosea</name>
    <dbReference type="NCBI Taxonomy" id="44941"/>
    <lineage>
        <taxon>Eukaryota</taxon>
        <taxon>Fungi</taxon>
        <taxon>Fungi incertae sedis</taxon>
        <taxon>Mucoromycota</taxon>
        <taxon>Glomeromycotina</taxon>
        <taxon>Glomeromycetes</taxon>
        <taxon>Diversisporales</taxon>
        <taxon>Gigasporaceae</taxon>
        <taxon>Gigaspora</taxon>
    </lineage>
</organism>
<reference evidence="1 2" key="1">
    <citation type="submission" date="2018-06" db="EMBL/GenBank/DDBJ databases">
        <title>Comparative genomics reveals the genomic features of Rhizophagus irregularis, R. cerebriforme, R. diaphanum and Gigaspora rosea, and their symbiotic lifestyle signature.</title>
        <authorList>
            <person name="Morin E."/>
            <person name="San Clemente H."/>
            <person name="Chen E.C.H."/>
            <person name="De La Providencia I."/>
            <person name="Hainaut M."/>
            <person name="Kuo A."/>
            <person name="Kohler A."/>
            <person name="Murat C."/>
            <person name="Tang N."/>
            <person name="Roy S."/>
            <person name="Loubradou J."/>
            <person name="Henrissat B."/>
            <person name="Grigoriev I.V."/>
            <person name="Corradi N."/>
            <person name="Roux C."/>
            <person name="Martin F.M."/>
        </authorList>
    </citation>
    <scope>NUCLEOTIDE SEQUENCE [LARGE SCALE GENOMIC DNA]</scope>
    <source>
        <strain evidence="1 2">DAOM 194757</strain>
    </source>
</reference>
<dbReference type="EMBL" id="QKWP01001595">
    <property type="protein sequence ID" value="RIB07818.1"/>
    <property type="molecule type" value="Genomic_DNA"/>
</dbReference>
<accession>A0A397UF59</accession>
<sequence>MRTQNSIPIYSFGPKYWLYYMIYLLIDCIKENIDKFYELLLDKTSKKLKTFKKIKSTQKAQKQIEKYMIKKIKQSFQCLYCMKKDLVTKS</sequence>
<evidence type="ECO:0000313" key="1">
    <source>
        <dbReference type="EMBL" id="RIB07818.1"/>
    </source>
</evidence>
<keyword evidence="2" id="KW-1185">Reference proteome</keyword>
<proteinExistence type="predicted"/>
<dbReference type="AlphaFoldDB" id="A0A397UF59"/>
<gene>
    <name evidence="1" type="ORF">C2G38_2213293</name>
</gene>
<dbReference type="Proteomes" id="UP000266673">
    <property type="component" value="Unassembled WGS sequence"/>
</dbReference>